<dbReference type="InterPro" id="IPR011051">
    <property type="entry name" value="RmlC_Cupin_sf"/>
</dbReference>
<dbReference type="OrthoDB" id="9803764at2"/>
<keyword evidence="1" id="KW-0805">Transcription regulation</keyword>
<keyword evidence="3" id="KW-0804">Transcription</keyword>
<evidence type="ECO:0000256" key="1">
    <source>
        <dbReference type="ARBA" id="ARBA00023015"/>
    </source>
</evidence>
<reference evidence="5 6" key="1">
    <citation type="submission" date="2012-09" db="EMBL/GenBank/DDBJ databases">
        <title>Draft Genome Sequences of 6 Strains from Genus Thauera.</title>
        <authorList>
            <person name="Liu B."/>
            <person name="Shapleigh J.P."/>
            <person name="Frostegard A.H."/>
        </authorList>
    </citation>
    <scope>NUCLEOTIDE SEQUENCE [LARGE SCALE GENOMIC DNA]</scope>
    <source>
        <strain evidence="5 6">B4P</strain>
    </source>
</reference>
<dbReference type="Proteomes" id="UP000013047">
    <property type="component" value="Unassembled WGS sequence"/>
</dbReference>
<comment type="caution">
    <text evidence="5">The sequence shown here is derived from an EMBL/GenBank/DDBJ whole genome shotgun (WGS) entry which is preliminary data.</text>
</comment>
<dbReference type="InterPro" id="IPR009057">
    <property type="entry name" value="Homeodomain-like_sf"/>
</dbReference>
<dbReference type="CDD" id="cd06999">
    <property type="entry name" value="cupin_HpaA-like_N"/>
    <property type="match status" value="1"/>
</dbReference>
<dbReference type="PANTHER" id="PTHR43280:SF32">
    <property type="entry name" value="TRANSCRIPTIONAL REGULATORY PROTEIN"/>
    <property type="match status" value="1"/>
</dbReference>
<protein>
    <submittedName>
        <fullName evidence="5">PobR regulator</fullName>
    </submittedName>
</protein>
<name>N6Z035_9RHOO</name>
<dbReference type="PANTHER" id="PTHR43280">
    <property type="entry name" value="ARAC-FAMILY TRANSCRIPTIONAL REGULATOR"/>
    <property type="match status" value="1"/>
</dbReference>
<gene>
    <name evidence="5" type="ORF">C667_09970</name>
</gene>
<evidence type="ECO:0000256" key="2">
    <source>
        <dbReference type="ARBA" id="ARBA00023125"/>
    </source>
</evidence>
<keyword evidence="2" id="KW-0238">DNA-binding</keyword>
<dbReference type="Pfam" id="PF02311">
    <property type="entry name" value="AraC_binding"/>
    <property type="match status" value="1"/>
</dbReference>
<dbReference type="SUPFAM" id="SSF46689">
    <property type="entry name" value="Homeodomain-like"/>
    <property type="match status" value="1"/>
</dbReference>
<dbReference type="AlphaFoldDB" id="N6Z035"/>
<dbReference type="InterPro" id="IPR003313">
    <property type="entry name" value="AraC-bd"/>
</dbReference>
<dbReference type="Gene3D" id="1.10.10.60">
    <property type="entry name" value="Homeodomain-like"/>
    <property type="match status" value="1"/>
</dbReference>
<evidence type="ECO:0000313" key="5">
    <source>
        <dbReference type="EMBL" id="ENO97225.1"/>
    </source>
</evidence>
<organism evidence="5 6">
    <name type="scientific">Thauera phenylacetica B4P</name>
    <dbReference type="NCBI Taxonomy" id="1234382"/>
    <lineage>
        <taxon>Bacteria</taxon>
        <taxon>Pseudomonadati</taxon>
        <taxon>Pseudomonadota</taxon>
        <taxon>Betaproteobacteria</taxon>
        <taxon>Rhodocyclales</taxon>
        <taxon>Zoogloeaceae</taxon>
        <taxon>Thauera</taxon>
    </lineage>
</organism>
<dbReference type="RefSeq" id="WP_004361862.1">
    <property type="nucleotide sequence ID" value="NZ_AMXF01000058.1"/>
</dbReference>
<proteinExistence type="predicted"/>
<dbReference type="PROSITE" id="PS01124">
    <property type="entry name" value="HTH_ARAC_FAMILY_2"/>
    <property type="match status" value="1"/>
</dbReference>
<evidence type="ECO:0000256" key="3">
    <source>
        <dbReference type="ARBA" id="ARBA00023163"/>
    </source>
</evidence>
<evidence type="ECO:0000259" key="4">
    <source>
        <dbReference type="PROSITE" id="PS01124"/>
    </source>
</evidence>
<dbReference type="SUPFAM" id="SSF51182">
    <property type="entry name" value="RmlC-like cupins"/>
    <property type="match status" value="1"/>
</dbReference>
<dbReference type="InterPro" id="IPR018060">
    <property type="entry name" value="HTH_AraC"/>
</dbReference>
<keyword evidence="6" id="KW-1185">Reference proteome</keyword>
<dbReference type="EMBL" id="AMXF01000058">
    <property type="protein sequence ID" value="ENO97225.1"/>
    <property type="molecule type" value="Genomic_DNA"/>
</dbReference>
<accession>N6Z035</accession>
<dbReference type="Gene3D" id="2.60.120.10">
    <property type="entry name" value="Jelly Rolls"/>
    <property type="match status" value="1"/>
</dbReference>
<dbReference type="SMART" id="SM00342">
    <property type="entry name" value="HTH_ARAC"/>
    <property type="match status" value="1"/>
</dbReference>
<evidence type="ECO:0000313" key="6">
    <source>
        <dbReference type="Proteomes" id="UP000013047"/>
    </source>
</evidence>
<feature type="domain" description="HTH araC/xylS-type" evidence="4">
    <location>
        <begin position="190"/>
        <end position="288"/>
    </location>
</feature>
<dbReference type="InterPro" id="IPR014710">
    <property type="entry name" value="RmlC-like_jellyroll"/>
</dbReference>
<sequence length="298" mass="34021">MNEARIPTYKLFGETEIWADPDPVHHETIAARSALYAWDIRPHSHDNLFQVLFVESGRAEMILETERESLPAPCVVNMPPRSVHGFSFSPGTIGQIVTLPQFLVRELLALSPGLHLEFDRVRIHPLADDDASLARMRQWFEAFRAEYAARHEGRVTVLMAILAQVLVWLARAGGRVQGYEGRERFGERLDRFHELIDRHFRERRPVSFYATGLGISTVQLNNTCRRRTGRSAQQLIHDRVLLEARRLLAYSDLDVGQISCALGFRDPSYFSRFFTRAQGSAPTDFRLRHGEAPEVGSK</sequence>
<dbReference type="GO" id="GO:0003700">
    <property type="term" value="F:DNA-binding transcription factor activity"/>
    <property type="evidence" value="ECO:0007669"/>
    <property type="project" value="InterPro"/>
</dbReference>
<dbReference type="InterPro" id="IPR047264">
    <property type="entry name" value="Cupin_HpaA-like_N"/>
</dbReference>
<dbReference type="GO" id="GO:0043565">
    <property type="term" value="F:sequence-specific DNA binding"/>
    <property type="evidence" value="ECO:0007669"/>
    <property type="project" value="InterPro"/>
</dbReference>
<dbReference type="Pfam" id="PF12833">
    <property type="entry name" value="HTH_18"/>
    <property type="match status" value="1"/>
</dbReference>